<dbReference type="InterPro" id="IPR011024">
    <property type="entry name" value="G_crystallin-like"/>
</dbReference>
<gene>
    <name evidence="2" type="ORF">AA23TX_10082</name>
</gene>
<name>A0A6I8M7B5_9PSEU</name>
<evidence type="ECO:0000313" key="2">
    <source>
        <dbReference type="EMBL" id="VVJ25373.1"/>
    </source>
</evidence>
<feature type="signal peptide" evidence="1">
    <location>
        <begin position="1"/>
        <end position="27"/>
    </location>
</feature>
<dbReference type="EMBL" id="CABVGP010000005">
    <property type="protein sequence ID" value="VVJ25373.1"/>
    <property type="molecule type" value="Genomic_DNA"/>
</dbReference>
<keyword evidence="3" id="KW-1185">Reference proteome</keyword>
<organism evidence="2 3">
    <name type="scientific">Amycolatopsis camponoti</name>
    <dbReference type="NCBI Taxonomy" id="2606593"/>
    <lineage>
        <taxon>Bacteria</taxon>
        <taxon>Bacillati</taxon>
        <taxon>Actinomycetota</taxon>
        <taxon>Actinomycetes</taxon>
        <taxon>Pseudonocardiales</taxon>
        <taxon>Pseudonocardiaceae</taxon>
        <taxon>Amycolatopsis</taxon>
    </lineage>
</organism>
<dbReference type="Proteomes" id="UP000399805">
    <property type="component" value="Unassembled WGS sequence"/>
</dbReference>
<dbReference type="SUPFAM" id="SSF49695">
    <property type="entry name" value="gamma-Crystallin-like"/>
    <property type="match status" value="1"/>
</dbReference>
<dbReference type="Gene3D" id="2.60.20.10">
    <property type="entry name" value="Crystallins"/>
    <property type="match status" value="1"/>
</dbReference>
<reference evidence="2 3" key="1">
    <citation type="submission" date="2019-09" db="EMBL/GenBank/DDBJ databases">
        <authorList>
            <person name="Leyn A S."/>
        </authorList>
    </citation>
    <scope>NUCLEOTIDE SEQUENCE [LARGE SCALE GENOMIC DNA]</scope>
    <source>
        <strain evidence="2">AA231_1</strain>
    </source>
</reference>
<dbReference type="Pfam" id="PF03995">
    <property type="entry name" value="Inhibitor_I36"/>
    <property type="match status" value="1"/>
</dbReference>
<protein>
    <recommendedName>
        <fullName evidence="4">Peptidase inhibitor family I36</fullName>
    </recommendedName>
</protein>
<dbReference type="AlphaFoldDB" id="A0A6I8M7B5"/>
<proteinExistence type="predicted"/>
<evidence type="ECO:0008006" key="4">
    <source>
        <dbReference type="Google" id="ProtNLM"/>
    </source>
</evidence>
<evidence type="ECO:0000313" key="3">
    <source>
        <dbReference type="Proteomes" id="UP000399805"/>
    </source>
</evidence>
<keyword evidence="1" id="KW-0732">Signal</keyword>
<feature type="chain" id="PRO_5026140920" description="Peptidase inhibitor family I36" evidence="1">
    <location>
        <begin position="28"/>
        <end position="132"/>
    </location>
</feature>
<sequence length="132" mass="14255">MRKRAKAFLCAVLSAAGLAVAPGPASAAAAECSPNFDHICLWSDINYHNGYGAWASSVAKLPTALNGKVSSLKNFMPGAVIFYSVENYGGSYFCIDQDGVDGDLRNRYGDGITWNDRIRSFRYYPGGFCNPP</sequence>
<evidence type="ECO:0000256" key="1">
    <source>
        <dbReference type="SAM" id="SignalP"/>
    </source>
</evidence>
<accession>A0A6I8M7B5</accession>
<dbReference type="RefSeq" id="WP_155549968.1">
    <property type="nucleotide sequence ID" value="NZ_CABVGP010000005.1"/>
</dbReference>